<dbReference type="Gene3D" id="1.10.1200.10">
    <property type="entry name" value="ACP-like"/>
    <property type="match status" value="2"/>
</dbReference>
<dbReference type="SUPFAM" id="SSF51735">
    <property type="entry name" value="NAD(P)-binding Rossmann-fold domains"/>
    <property type="match status" value="1"/>
</dbReference>
<dbReference type="Gene3D" id="3.30.70.3290">
    <property type="match status" value="1"/>
</dbReference>
<dbReference type="Pfam" id="PF08659">
    <property type="entry name" value="KR"/>
    <property type="match status" value="1"/>
</dbReference>
<dbReference type="InterPro" id="IPR057326">
    <property type="entry name" value="KR_dom"/>
</dbReference>
<dbReference type="OrthoDB" id="5334845at2759"/>
<dbReference type="PROSITE" id="PS00012">
    <property type="entry name" value="PHOSPHOPANTETHEINE"/>
    <property type="match status" value="1"/>
</dbReference>
<dbReference type="GO" id="GO:0004312">
    <property type="term" value="F:fatty acid synthase activity"/>
    <property type="evidence" value="ECO:0007669"/>
    <property type="project" value="TreeGrafter"/>
</dbReference>
<evidence type="ECO:0000256" key="5">
    <source>
        <dbReference type="ARBA" id="ARBA00023026"/>
    </source>
</evidence>
<dbReference type="SUPFAM" id="SSF52151">
    <property type="entry name" value="FabD/lysophospholipase-like"/>
    <property type="match status" value="1"/>
</dbReference>
<dbReference type="SUPFAM" id="SSF53901">
    <property type="entry name" value="Thiolase-like"/>
    <property type="match status" value="1"/>
</dbReference>
<dbReference type="InterPro" id="IPR036291">
    <property type="entry name" value="NAD(P)-bd_dom_sf"/>
</dbReference>
<dbReference type="Pfam" id="PF02801">
    <property type="entry name" value="Ketoacyl-synt_C"/>
    <property type="match status" value="1"/>
</dbReference>
<dbReference type="InterPro" id="IPR020841">
    <property type="entry name" value="PKS_Beta-ketoAc_synthase_dom"/>
</dbReference>
<evidence type="ECO:0000259" key="9">
    <source>
        <dbReference type="PROSITE" id="PS52019"/>
    </source>
</evidence>
<feature type="domain" description="Ketosynthase family 3 (KS3)" evidence="8">
    <location>
        <begin position="710"/>
        <end position="1169"/>
    </location>
</feature>
<dbReference type="Pfam" id="PF00550">
    <property type="entry name" value="PP-binding"/>
    <property type="match status" value="2"/>
</dbReference>
<dbReference type="Gene3D" id="3.40.50.720">
    <property type="entry name" value="NAD(P)-binding Rossmann-like Domain"/>
    <property type="match status" value="1"/>
</dbReference>
<dbReference type="PROSITE" id="PS52019">
    <property type="entry name" value="PKS_MFAS_DH"/>
    <property type="match status" value="1"/>
</dbReference>
<accession>A0A9P6JKY5</accession>
<dbReference type="PROSITE" id="PS00606">
    <property type="entry name" value="KS3_1"/>
    <property type="match status" value="1"/>
</dbReference>
<dbReference type="SUPFAM" id="SSF55048">
    <property type="entry name" value="Probable ACP-binding domain of malonyl-CoA ACP transacylase"/>
    <property type="match status" value="1"/>
</dbReference>
<dbReference type="PANTHER" id="PTHR43775:SF37">
    <property type="entry name" value="SI:DKEY-61P9.11"/>
    <property type="match status" value="1"/>
</dbReference>
<evidence type="ECO:0000259" key="8">
    <source>
        <dbReference type="PROSITE" id="PS52004"/>
    </source>
</evidence>
<dbReference type="InterPro" id="IPR009081">
    <property type="entry name" value="PP-bd_ACP"/>
</dbReference>
<dbReference type="Gene3D" id="3.40.50.12780">
    <property type="entry name" value="N-terminal domain of ligase-like"/>
    <property type="match status" value="1"/>
</dbReference>
<feature type="active site" description="Proton acceptor; for dehydratase activity" evidence="6">
    <location>
        <position position="1665"/>
    </location>
</feature>
<dbReference type="PROSITE" id="PS50075">
    <property type="entry name" value="CARRIER"/>
    <property type="match status" value="2"/>
</dbReference>
<dbReference type="GO" id="GO:0006633">
    <property type="term" value="P:fatty acid biosynthetic process"/>
    <property type="evidence" value="ECO:0007669"/>
    <property type="project" value="InterPro"/>
</dbReference>
<evidence type="ECO:0000313" key="11">
    <source>
        <dbReference type="Proteomes" id="UP000807306"/>
    </source>
</evidence>
<dbReference type="CDD" id="cd00833">
    <property type="entry name" value="PKS"/>
    <property type="match status" value="1"/>
</dbReference>
<dbReference type="Pfam" id="PF00698">
    <property type="entry name" value="Acyl_transf_1"/>
    <property type="match status" value="1"/>
</dbReference>
<organism evidence="10 11">
    <name type="scientific">Crepidotus variabilis</name>
    <dbReference type="NCBI Taxonomy" id="179855"/>
    <lineage>
        <taxon>Eukaryota</taxon>
        <taxon>Fungi</taxon>
        <taxon>Dikarya</taxon>
        <taxon>Basidiomycota</taxon>
        <taxon>Agaricomycotina</taxon>
        <taxon>Agaricomycetes</taxon>
        <taxon>Agaricomycetidae</taxon>
        <taxon>Agaricales</taxon>
        <taxon>Agaricineae</taxon>
        <taxon>Crepidotaceae</taxon>
        <taxon>Crepidotus</taxon>
    </lineage>
</organism>
<dbReference type="GO" id="GO:0031177">
    <property type="term" value="F:phosphopantetheine binding"/>
    <property type="evidence" value="ECO:0007669"/>
    <property type="project" value="InterPro"/>
</dbReference>
<evidence type="ECO:0000256" key="2">
    <source>
        <dbReference type="ARBA" id="ARBA00022450"/>
    </source>
</evidence>
<evidence type="ECO:0000313" key="10">
    <source>
        <dbReference type="EMBL" id="KAF9524194.1"/>
    </source>
</evidence>
<dbReference type="Pfam" id="PF22621">
    <property type="entry name" value="CurL-like_PKS_C"/>
    <property type="match status" value="1"/>
</dbReference>
<dbReference type="InterPro" id="IPR020806">
    <property type="entry name" value="PKS_PP-bd"/>
</dbReference>
<dbReference type="SUPFAM" id="SSF47336">
    <property type="entry name" value="ACP-like"/>
    <property type="match status" value="2"/>
</dbReference>
<dbReference type="CDD" id="cd05274">
    <property type="entry name" value="KR_FAS_SDR_x"/>
    <property type="match status" value="1"/>
</dbReference>
<dbReference type="Pfam" id="PF23562">
    <property type="entry name" value="AMP-binding_C_3"/>
    <property type="match status" value="1"/>
</dbReference>
<protein>
    <submittedName>
        <fullName evidence="10">Uncharacterized protein</fullName>
    </submittedName>
</protein>
<feature type="active site" description="Proton donor; for dehydratase activity" evidence="6">
    <location>
        <position position="1812"/>
    </location>
</feature>
<keyword evidence="2" id="KW-0596">Phosphopantetheine</keyword>
<name>A0A9P6JKY5_9AGAR</name>
<dbReference type="Pfam" id="PF00109">
    <property type="entry name" value="ketoacyl-synt"/>
    <property type="match status" value="1"/>
</dbReference>
<dbReference type="InterPro" id="IPR016035">
    <property type="entry name" value="Acyl_Trfase/lysoPLipase"/>
</dbReference>
<evidence type="ECO:0000256" key="3">
    <source>
        <dbReference type="ARBA" id="ARBA00022553"/>
    </source>
</evidence>
<dbReference type="SMART" id="SM01294">
    <property type="entry name" value="PKS_PP_betabranch"/>
    <property type="match status" value="1"/>
</dbReference>
<evidence type="ECO:0000256" key="1">
    <source>
        <dbReference type="ARBA" id="ARBA00005179"/>
    </source>
</evidence>
<evidence type="ECO:0000256" key="6">
    <source>
        <dbReference type="PROSITE-ProRule" id="PRU01363"/>
    </source>
</evidence>
<evidence type="ECO:0000259" key="7">
    <source>
        <dbReference type="PROSITE" id="PS50075"/>
    </source>
</evidence>
<dbReference type="PANTHER" id="PTHR43775">
    <property type="entry name" value="FATTY ACID SYNTHASE"/>
    <property type="match status" value="1"/>
</dbReference>
<keyword evidence="4" id="KW-0808">Transferase</keyword>
<dbReference type="InterPro" id="IPR016039">
    <property type="entry name" value="Thiolase-like"/>
</dbReference>
<comment type="pathway">
    <text evidence="1">Secondary metabolite biosynthesis.</text>
</comment>
<dbReference type="InterPro" id="IPR050091">
    <property type="entry name" value="PKS_NRPS_Biosynth_Enz"/>
</dbReference>
<feature type="domain" description="Carrier" evidence="7">
    <location>
        <begin position="2454"/>
        <end position="2529"/>
    </location>
</feature>
<comment type="caution">
    <text evidence="10">The sequence shown here is derived from an EMBL/GenBank/DDBJ whole genome shotgun (WGS) entry which is preliminary data.</text>
</comment>
<feature type="domain" description="PKS/mFAS DH" evidence="9">
    <location>
        <begin position="1623"/>
        <end position="1905"/>
    </location>
</feature>
<dbReference type="GO" id="GO:0004315">
    <property type="term" value="F:3-oxoacyl-[acyl-carrier-protein] synthase activity"/>
    <property type="evidence" value="ECO:0007669"/>
    <property type="project" value="InterPro"/>
</dbReference>
<dbReference type="SMART" id="SM00822">
    <property type="entry name" value="PKS_KR"/>
    <property type="match status" value="1"/>
</dbReference>
<dbReference type="InterPro" id="IPR006162">
    <property type="entry name" value="Ppantetheine_attach_site"/>
</dbReference>
<dbReference type="InterPro" id="IPR000873">
    <property type="entry name" value="AMP-dep_synth/lig_dom"/>
</dbReference>
<gene>
    <name evidence="10" type="ORF">CPB83DRAFT_898058</name>
</gene>
<dbReference type="SMART" id="SM00827">
    <property type="entry name" value="PKS_AT"/>
    <property type="match status" value="1"/>
</dbReference>
<dbReference type="InterPro" id="IPR013968">
    <property type="entry name" value="PKS_KR"/>
</dbReference>
<reference evidence="10" key="1">
    <citation type="submission" date="2020-11" db="EMBL/GenBank/DDBJ databases">
        <authorList>
            <consortium name="DOE Joint Genome Institute"/>
            <person name="Ahrendt S."/>
            <person name="Riley R."/>
            <person name="Andreopoulos W."/>
            <person name="Labutti K."/>
            <person name="Pangilinan J."/>
            <person name="Ruiz-Duenas F.J."/>
            <person name="Barrasa J.M."/>
            <person name="Sanchez-Garcia M."/>
            <person name="Camarero S."/>
            <person name="Miyauchi S."/>
            <person name="Serrano A."/>
            <person name="Linde D."/>
            <person name="Babiker R."/>
            <person name="Drula E."/>
            <person name="Ayuso-Fernandez I."/>
            <person name="Pacheco R."/>
            <person name="Padilla G."/>
            <person name="Ferreira P."/>
            <person name="Barriuso J."/>
            <person name="Kellner H."/>
            <person name="Castanera R."/>
            <person name="Alfaro M."/>
            <person name="Ramirez L."/>
            <person name="Pisabarro A.G."/>
            <person name="Kuo A."/>
            <person name="Tritt A."/>
            <person name="Lipzen A."/>
            <person name="He G."/>
            <person name="Yan M."/>
            <person name="Ng V."/>
            <person name="Cullen D."/>
            <person name="Martin F."/>
            <person name="Rosso M.-N."/>
            <person name="Henrissat B."/>
            <person name="Hibbett D."/>
            <person name="Martinez A.T."/>
            <person name="Grigoriev I.V."/>
        </authorList>
    </citation>
    <scope>NUCLEOTIDE SEQUENCE</scope>
    <source>
        <strain evidence="10">CBS 506.95</strain>
    </source>
</reference>
<keyword evidence="5" id="KW-0843">Virulence</keyword>
<keyword evidence="11" id="KW-1185">Reference proteome</keyword>
<dbReference type="SUPFAM" id="SSF56801">
    <property type="entry name" value="Acetyl-CoA synthetase-like"/>
    <property type="match status" value="1"/>
</dbReference>
<dbReference type="InterPro" id="IPR014030">
    <property type="entry name" value="Ketoacyl_synth_N"/>
</dbReference>
<dbReference type="InterPro" id="IPR036736">
    <property type="entry name" value="ACP-like_sf"/>
</dbReference>
<feature type="region of interest" description="C-terminal hotdog fold" evidence="6">
    <location>
        <begin position="1757"/>
        <end position="1905"/>
    </location>
</feature>
<dbReference type="Pfam" id="PF00501">
    <property type="entry name" value="AMP-binding"/>
    <property type="match status" value="1"/>
</dbReference>
<feature type="region of interest" description="N-terminal hotdog fold" evidence="6">
    <location>
        <begin position="1623"/>
        <end position="1745"/>
    </location>
</feature>
<dbReference type="PROSITE" id="PS52004">
    <property type="entry name" value="KS3_2"/>
    <property type="match status" value="1"/>
</dbReference>
<dbReference type="Gene3D" id="3.40.47.10">
    <property type="match status" value="1"/>
</dbReference>
<dbReference type="InterPro" id="IPR014031">
    <property type="entry name" value="Ketoacyl_synth_C"/>
</dbReference>
<dbReference type="InterPro" id="IPR042099">
    <property type="entry name" value="ANL_N_sf"/>
</dbReference>
<dbReference type="InterPro" id="IPR014043">
    <property type="entry name" value="Acyl_transferase_dom"/>
</dbReference>
<feature type="domain" description="Carrier" evidence="7">
    <location>
        <begin position="606"/>
        <end position="682"/>
    </location>
</feature>
<dbReference type="InterPro" id="IPR018201">
    <property type="entry name" value="Ketoacyl_synth_AS"/>
</dbReference>
<dbReference type="Gene3D" id="3.40.366.10">
    <property type="entry name" value="Malonyl-Coenzyme A Acyl Carrier Protein, domain 2"/>
    <property type="match status" value="1"/>
</dbReference>
<keyword evidence="3" id="KW-0597">Phosphoprotein</keyword>
<dbReference type="InterPro" id="IPR042104">
    <property type="entry name" value="PKS_dehydratase_sf"/>
</dbReference>
<evidence type="ECO:0000256" key="4">
    <source>
        <dbReference type="ARBA" id="ARBA00022679"/>
    </source>
</evidence>
<dbReference type="Gene3D" id="3.10.129.110">
    <property type="entry name" value="Polyketide synthase dehydratase"/>
    <property type="match status" value="1"/>
</dbReference>
<dbReference type="SMART" id="SM00825">
    <property type="entry name" value="PKS_KS"/>
    <property type="match status" value="1"/>
</dbReference>
<dbReference type="SMART" id="SM00823">
    <property type="entry name" value="PKS_PP"/>
    <property type="match status" value="2"/>
</dbReference>
<dbReference type="InterPro" id="IPR001227">
    <property type="entry name" value="Ac_transferase_dom_sf"/>
</dbReference>
<dbReference type="EMBL" id="MU157902">
    <property type="protein sequence ID" value="KAF9524194.1"/>
    <property type="molecule type" value="Genomic_DNA"/>
</dbReference>
<dbReference type="InterPro" id="IPR016036">
    <property type="entry name" value="Malonyl_transacylase_ACP-bd"/>
</dbReference>
<sequence>MNSANDSDLPSLLDVFLATAEHSISGDRFVLKFREEEWTYADLDLISNGMANEIRERDGLHPVVASVSDNHPLALALMLATWKLNGIFAPVDPHAPPEMMSKMLNNIEPTCVFVPQDKAANQLQQVLGPSVRSLSSGNSTLASLMEKFVATGRNQASPTPQSSDIALYVHTSSAAGPWNLKCVPISHGMLSHSSHRKLHYMRQSCSDKFENSKVLGWAPWSHIMGIMSDIGASTLLTSGCYIFATSRNKDEVQTDTIDCLLDVMVRERPDIYQTVPWVMDKFMKKHTQLLQEGRGQEASSLCDSLVLLKALMSGGAVLSNETAVWAQANGISLFSDIGMTETGPLFASRLNLSLSQNPWLPPEPILTDVLVRLVDEEGMEVLKEGELEVSSFYIAEQYIKYDSSSFSKDGDGRNVFKTGDIYKRTESGHLIWQGRKDDFIQMVSSETFDPRPIEAALNRSSSIFRSCIVGNNYLNKPSEHLIAIIQPVTSNPLNLPTVVQSNTKLSITRAVAAVNKILSPSLRISWSRVLVLEEAETIPLTRKCTVFRKKIESMFADKIAALEHAPLSTLKPHATSSIPPLDIPKFQPFFTGAHFKPSHTNPWRVEEVFEEVVRILADVLLVDPKSLRENRECTFAEFGMDSNMATRIANNLNQTFHLALPLNTCHRHIDLEMLHRAIIQALGNIKAGIPEMGHEPAPSTELSSPLPPPTEEVVIVGQALRLPGNIDTPELFWNALLDMREDIMSPVPKDRWEHTSFYRSSTSSAPSRAGDIYFEKAGFMDVANFDHTFFGISAPEAKQMTPATRLTLEVAFEAFENAGIPISSVKGSNMGVWTALSSAQGYSDLLYLEKGYEAFSRFYGLGQAPSAACGRLSYLFDVHGPSLTVDTACSSSMVAFHQAVQYIASGEGESAIVVAANTILWPGSLRYINLLTMTPDRDEHRAILASSLLRRWLLDIHVAQRSPMKQMGKNSVHYVPSEGAGAVILKTRSAALRDNDNILAVVRSTDIKHGGRSQGLVAPNVNVQVALQHSLLQKARLLPQEIDFLEAHGTGTSLGDAIEIEGINEVFQNSHYDNPLVVGSAKSCVGHTEFAAGLVSIIKAIGTLRHQSVPGSVHLREDNFNPSFNLKNVPLLIPIQTTKLHDKPKNVSHHGLIMSNGFAGTIAGTILASSPEIQRSPSGSSSTLTNGPFLFVLSAKSRSALKKYLQLYQAYCQVANSEELPTICYTACTGREHYPHRFAAAVTSLEDLVQQLGSALAKFSYENEIRSNKILFAFPGQGCQYPGMAAVLASAFPAFQTVLLSTANMASERTGLPITTFLMDKTVTPQGPIQDPVTTQVSIFVYQYTLSVYIQTLGIFPSATLGHSLGEISAAVLSGALSLDVGLDLVIARARILRSDPSRPSGMAVVAASMEVIQDTIRRLGLGSKLVIAVYNSPDNHVISGEMAALDLFISRSKYNGLRVSKLKVSEGFHSPSIHSALPELQHWLQSSEYLSTSLLLPLYSTAYGVNIPAGHRLKSTHWIQHAADPVRLSDVINCVNASNELETILDLGPQPFIWAVLQGQINSKLAVSCTTKPSGDQVIAVLQAVGQLFESGSDINFTQLFPSGLRKILLPTYPYQRRRFYPTVIPTRNTPPTTQPSLIDAPVSFKTSIVFCVDAQMFDLLDHHRIESRRVVPAVALAEFFIQLSPYKSLQSITFHAPLVLDNPDQKVQGTVTANGTFSLFGGEDSPNPVKVASGMLTSTSPPEIPRIKAMSTLPSLVLDHQEVYKDVRHVVFGALFRNIQELRFYDGYVEASISVNSTSHTMLDRIQKLDPCLHMLGAINRRWGETLTVGKIAGGYLPTSLEDLTFYTQDLPDSFICRYRLPLSASRDYAVMHTSFEIVSLGGDLLVSCGKYSVAWIPTGLALQKDGSPSSYFPTTTHSPANETWLHQSWFVEQVPGKSGHAITKIDHLYFITPEGNNAKVYSVFAALARRSTILHLPAKGPAETVFSQDLAPHFNSGEATIVLNLTSLNQLPSDSNFAFIHQHVLALLQVLARCRAIIKNFLVISAQSIPALSEPNWSTASLRGPGVAAVIQGMLRVFRRETGLDDAVWSLDLPTMTSLDDTDLNRFITGEMLSKIQGLSKHRSVAYRKDDILGIVRLVPRFRYAIQTPSSTTLGGVCLVVGMGDIGITLAPALLLDGCSTVLYIGRRSKDDITVVNTLNSLQENIRGRCEYVQADVCDFATLSVVIDEIQRTFGHIEHVIHTAVALKDASIQNTDHESFQAVLRPKVIGAWNLHSVTLENCLSLKSFVLLSSISVTLGNEGQLAYVAGNFYMDTLATHRVASGLPAVSLQIGPWSSSKAVKSMQKANKLVLDLDDTEGVSLILKAMKLSMEKEHRRSPVQLIARFNNTKLSASGHLKDDPLFTDLIQDGSRAANTERTIQKPLPVELTSSVTETPKHELRIGTTELSNTRETSTQILKIMGEILELPPSEALEISGSLLSAGFDSISFAQVRGRAVQELNIEIPVKFLGDSFSIRDLLHFVETRYRNDTQVSQ</sequence>
<dbReference type="InterPro" id="IPR049900">
    <property type="entry name" value="PKS_mFAS_DH"/>
</dbReference>
<proteinExistence type="predicted"/>
<dbReference type="Proteomes" id="UP000807306">
    <property type="component" value="Unassembled WGS sequence"/>
</dbReference>